<dbReference type="KEGG" id="caua:113077926"/>
<accession>A0A6P6N9U4</accession>
<protein>
    <recommendedName>
        <fullName evidence="2">ribonuclease H</fullName>
        <ecNumber evidence="2">3.1.26.4</ecNumber>
    </recommendedName>
</protein>
<evidence type="ECO:0000313" key="4">
    <source>
        <dbReference type="Proteomes" id="UP000515129"/>
    </source>
</evidence>
<dbReference type="EC" id="3.1.26.4" evidence="2"/>
<dbReference type="InterPro" id="IPR043502">
    <property type="entry name" value="DNA/RNA_pol_sf"/>
</dbReference>
<dbReference type="Gene3D" id="3.30.70.270">
    <property type="match status" value="1"/>
</dbReference>
<dbReference type="PROSITE" id="PS50994">
    <property type="entry name" value="INTEGRASE"/>
    <property type="match status" value="1"/>
</dbReference>
<dbReference type="PANTHER" id="PTHR47331">
    <property type="entry name" value="PHD-TYPE DOMAIN-CONTAINING PROTEIN"/>
    <property type="match status" value="1"/>
</dbReference>
<dbReference type="SUPFAM" id="SSF56672">
    <property type="entry name" value="DNA/RNA polymerases"/>
    <property type="match status" value="1"/>
</dbReference>
<evidence type="ECO:0000313" key="5">
    <source>
        <dbReference type="RefSeq" id="XP_026105985.1"/>
    </source>
</evidence>
<dbReference type="InterPro" id="IPR036397">
    <property type="entry name" value="RNaseH_sf"/>
</dbReference>
<dbReference type="Pfam" id="PF18701">
    <property type="entry name" value="DUF5641"/>
    <property type="match status" value="1"/>
</dbReference>
<feature type="domain" description="Integrase catalytic" evidence="3">
    <location>
        <begin position="1010"/>
        <end position="1196"/>
    </location>
</feature>
<dbReference type="Pfam" id="PF05380">
    <property type="entry name" value="Peptidase_A17"/>
    <property type="match status" value="1"/>
</dbReference>
<dbReference type="InterPro" id="IPR012337">
    <property type="entry name" value="RNaseH-like_sf"/>
</dbReference>
<dbReference type="Gene3D" id="3.10.10.10">
    <property type="entry name" value="HIV Type 1 Reverse Transcriptase, subunit A, domain 1"/>
    <property type="match status" value="1"/>
</dbReference>
<organism evidence="4 5">
    <name type="scientific">Carassius auratus</name>
    <name type="common">Goldfish</name>
    <dbReference type="NCBI Taxonomy" id="7957"/>
    <lineage>
        <taxon>Eukaryota</taxon>
        <taxon>Metazoa</taxon>
        <taxon>Chordata</taxon>
        <taxon>Craniata</taxon>
        <taxon>Vertebrata</taxon>
        <taxon>Euteleostomi</taxon>
        <taxon>Actinopterygii</taxon>
        <taxon>Neopterygii</taxon>
        <taxon>Teleostei</taxon>
        <taxon>Ostariophysi</taxon>
        <taxon>Cypriniformes</taxon>
        <taxon>Cyprinidae</taxon>
        <taxon>Cyprininae</taxon>
        <taxon>Carassius</taxon>
    </lineage>
</organism>
<dbReference type="InterPro" id="IPR000477">
    <property type="entry name" value="RT_dom"/>
</dbReference>
<dbReference type="InterPro" id="IPR008042">
    <property type="entry name" value="Retrotrans_Pao"/>
</dbReference>
<sequence>MLSSAVGTAYLNRPTDCSRVLLKVVKVCLQYRERALETYAVLDDGSERTILLCEAADKLGLRGIPEELALRTIRQETQVLQGASVSFSVSSASQPKRNYHISGAFTAQNLGLADHSYPLATLQKRYRHLRGLPLEPFDRVSPLLLIGADQPHLITPTEPVRLGPPGGPVAIRTRLGWTLQGPARGLPHHPRSQNCYLTSVNPETAELLRNVEKLWQVDTLPFKSEKQVTRSREDQEALSLLESKTIRVEHNKVQHYATPLLRKRNTSPFHATRDAVMPSLRGTEKRLAKDEDKASAYITEISKLELAGSVRKLTEEEVAQSEESWFIPHHLVHHNGKNRLVFNCSYQFHGRNLNESLLPGPTLGPSLLGVLLRFREHAIAISGDIKAMFHQVCLLPEDKSLLRFVWRNLCRDVPPVVYEWQVLPFGTTCSPCCATFALQKHVHDHSNEEEDVRNSVDRCFYVDNCLQSLPSKAEAKELLEKLRVLLASGGFEIRQWASNAPEILSHLPQEARSDNAELWLTQNSADIQESTLGLRWHCPTDTIGYKHRLDDYGPTTMRTVYRTLAKQYDPLGLILPYTTRAKVIVQRLWDKQREWDDPLLPEELLQAWNAWVSELPELSRITLPRCYVPTTMDQPDVTREVHVFCDASDRAYGSVAYLRSEDAYGGVHLAFLLARSRVAPKRQQSMPRLELCAAVTGAQLAKLIVSELTLPIKRTILWSDSTTVLTWLRSDSCRFKVFVGTRIAEIQELTDQQSWRYVSSTLNPADDLTRGKSLVELAQTNRWCQGPSFLLQPPHEWPEAPAGTYEEDPTELRRSLFCHFISTSSDKSVPDSSQYATWSELVEATARTLQHDKAEQDVSPTSRAYQQAVLFLIKQSQLESFPEEYHLLKANKSVPSSSRLLVLAPEFDATDEIIRVGGRLRRAEDLDPNFKHPIVLDPSHYITKLLIQDWDQRLCHPGPERVFAELRRSYWILRGREAVRKHQYACLECRKLRSKPVVPKMADLPPARLRLFKPAFYSTGMDCFGPFQVKIGRRTEKRWGIIFKCLTTRAVHLDVLTSIDTDAFLMAVRRFTARRGTPAELYSDQGTNFRGGEKELREAFSVMSTDLQGLLAKHQINFHFNPPTAPHFGGVWEREIRSVKAALSTTIGAQSVPEEVLRTVLIEVEAILNSKPLGYVSSNISDVDPITPNHLLMGRPSSSFPQVVYQDSERLSRRRWRQSQILVDHFWAKFISYYLPGLQLRQKWQGTTADLTEGSVVMMVDPQLPRALWLVGKVVRVFPSADGHVRAAEVKVDNKSFTRPVVRLIKLPELPNDY</sequence>
<dbReference type="OrthoDB" id="10056126at2759"/>
<evidence type="ECO:0000256" key="1">
    <source>
        <dbReference type="ARBA" id="ARBA00010879"/>
    </source>
</evidence>
<dbReference type="GO" id="GO:0015074">
    <property type="term" value="P:DNA integration"/>
    <property type="evidence" value="ECO:0007669"/>
    <property type="project" value="InterPro"/>
</dbReference>
<dbReference type="GO" id="GO:0004523">
    <property type="term" value="F:RNA-DNA hybrid ribonuclease activity"/>
    <property type="evidence" value="ECO:0007669"/>
    <property type="project" value="UniProtKB-EC"/>
</dbReference>
<dbReference type="Proteomes" id="UP000515129">
    <property type="component" value="Unplaced"/>
</dbReference>
<name>A0A6P6N9U4_CARAU</name>
<evidence type="ECO:0000259" key="3">
    <source>
        <dbReference type="PROSITE" id="PS50994"/>
    </source>
</evidence>
<dbReference type="InterPro" id="IPR040676">
    <property type="entry name" value="DUF5641"/>
</dbReference>
<dbReference type="RefSeq" id="XP_026105985.1">
    <property type="nucleotide sequence ID" value="XM_026250200.1"/>
</dbReference>
<keyword evidence="4" id="KW-1185">Reference proteome</keyword>
<evidence type="ECO:0000256" key="2">
    <source>
        <dbReference type="ARBA" id="ARBA00012180"/>
    </source>
</evidence>
<proteinExistence type="inferred from homology"/>
<dbReference type="CDD" id="cd01644">
    <property type="entry name" value="RT_pepA17"/>
    <property type="match status" value="1"/>
</dbReference>
<dbReference type="InterPro" id="IPR043128">
    <property type="entry name" value="Rev_trsase/Diguanyl_cyclase"/>
</dbReference>
<dbReference type="PANTHER" id="PTHR47331:SF5">
    <property type="entry name" value="RIBONUCLEASE H"/>
    <property type="match status" value="1"/>
</dbReference>
<dbReference type="SUPFAM" id="SSF53098">
    <property type="entry name" value="Ribonuclease H-like"/>
    <property type="match status" value="1"/>
</dbReference>
<dbReference type="Pfam" id="PF00078">
    <property type="entry name" value="RVT_1"/>
    <property type="match status" value="1"/>
</dbReference>
<dbReference type="Gene3D" id="3.30.420.10">
    <property type="entry name" value="Ribonuclease H-like superfamily/Ribonuclease H"/>
    <property type="match status" value="1"/>
</dbReference>
<dbReference type="GO" id="GO:0003676">
    <property type="term" value="F:nucleic acid binding"/>
    <property type="evidence" value="ECO:0007669"/>
    <property type="project" value="InterPro"/>
</dbReference>
<gene>
    <name evidence="5" type="primary">LOC113077926</name>
</gene>
<dbReference type="InterPro" id="IPR001584">
    <property type="entry name" value="Integrase_cat-core"/>
</dbReference>
<comment type="similarity">
    <text evidence="1">Belongs to the beta type-B retroviral polymerase family. HERV class-II K(HML-2) pol subfamily.</text>
</comment>
<dbReference type="GeneID" id="113077926"/>
<reference evidence="5" key="1">
    <citation type="submission" date="2025-08" db="UniProtKB">
        <authorList>
            <consortium name="RefSeq"/>
        </authorList>
    </citation>
    <scope>IDENTIFICATION</scope>
    <source>
        <strain evidence="5">Wakin</strain>
        <tissue evidence="5">Muscle</tissue>
    </source>
</reference>